<dbReference type="GO" id="GO:0005886">
    <property type="term" value="C:plasma membrane"/>
    <property type="evidence" value="ECO:0007669"/>
    <property type="project" value="UniProtKB-SubCell"/>
</dbReference>
<keyword evidence="5 7" id="KW-1133">Transmembrane helix</keyword>
<evidence type="ECO:0000313" key="11">
    <source>
        <dbReference type="Proteomes" id="UP000053797"/>
    </source>
</evidence>
<dbReference type="Pfam" id="PF00482">
    <property type="entry name" value="T2SSF"/>
    <property type="match status" value="2"/>
</dbReference>
<feature type="transmembrane region" description="Helical" evidence="7">
    <location>
        <begin position="284"/>
        <end position="304"/>
    </location>
</feature>
<dbReference type="RefSeq" id="WP_058265105.1">
    <property type="nucleotide sequence ID" value="NZ_FMYN01000002.1"/>
</dbReference>
<dbReference type="InterPro" id="IPR042094">
    <property type="entry name" value="T2SS_GspF_sf"/>
</dbReference>
<evidence type="ECO:0000256" key="4">
    <source>
        <dbReference type="ARBA" id="ARBA00022692"/>
    </source>
</evidence>
<feature type="transmembrane region" description="Helical" evidence="7">
    <location>
        <begin position="137"/>
        <end position="156"/>
    </location>
</feature>
<keyword evidence="4 7" id="KW-0812">Transmembrane</keyword>
<dbReference type="Proteomes" id="UP000053797">
    <property type="component" value="Unassembled WGS sequence"/>
</dbReference>
<dbReference type="PANTHER" id="PTHR30012">
    <property type="entry name" value="GENERAL SECRETION PATHWAY PROTEIN"/>
    <property type="match status" value="1"/>
</dbReference>
<evidence type="ECO:0000313" key="12">
    <source>
        <dbReference type="Proteomes" id="UP000072605"/>
    </source>
</evidence>
<gene>
    <name evidence="9" type="ORF">AS033_07480</name>
    <name evidence="10" type="ORF">RSA11_08495</name>
</gene>
<evidence type="ECO:0000256" key="1">
    <source>
        <dbReference type="ARBA" id="ARBA00004651"/>
    </source>
</evidence>
<dbReference type="PANTHER" id="PTHR30012:SF0">
    <property type="entry name" value="TYPE II SECRETION SYSTEM PROTEIN F-RELATED"/>
    <property type="match status" value="1"/>
</dbReference>
<feature type="transmembrane region" description="Helical" evidence="7">
    <location>
        <begin position="177"/>
        <end position="196"/>
    </location>
</feature>
<feature type="domain" description="Type II secretion system protein GspF" evidence="8">
    <location>
        <begin position="1"/>
        <end position="114"/>
    </location>
</feature>
<evidence type="ECO:0000256" key="2">
    <source>
        <dbReference type="ARBA" id="ARBA00005745"/>
    </source>
</evidence>
<feature type="transmembrane region" description="Helical" evidence="7">
    <location>
        <begin position="93"/>
        <end position="117"/>
    </location>
</feature>
<dbReference type="InterPro" id="IPR003004">
    <property type="entry name" value="GspF/PilC"/>
</dbReference>
<dbReference type="Proteomes" id="UP000072605">
    <property type="component" value="Unassembled WGS sequence"/>
</dbReference>
<name>A0A0V8GGG2_9BACL</name>
<organism evidence="9 11">
    <name type="scientific">Exiguobacterium indicum</name>
    <dbReference type="NCBI Taxonomy" id="296995"/>
    <lineage>
        <taxon>Bacteria</taxon>
        <taxon>Bacillati</taxon>
        <taxon>Bacillota</taxon>
        <taxon>Bacilli</taxon>
        <taxon>Bacillales</taxon>
        <taxon>Bacillales Family XII. Incertae Sedis</taxon>
        <taxon>Exiguobacterium</taxon>
    </lineage>
</organism>
<dbReference type="AlphaFoldDB" id="A0A0V8GGG2"/>
<comment type="subcellular location">
    <subcellularLocation>
        <location evidence="1">Cell membrane</location>
        <topology evidence="1">Multi-pass membrane protein</topology>
    </subcellularLocation>
</comment>
<sequence>MLSKGISAKETLLILKRFERQPFAEVVGEMEQRLEKGDSFAASLEPLALTNTLKRLLFVGERTERPLLVLRQIVKLLDLETEMRSKFWKMIRYPLVLATSLFLLFFFYALYVFPSLLEMSDPKTLPSFLHLLLHPSAKYLLASIPVILLTSGYLFFRFFPLNRILRLKPLQRLIRLYYSYLFTIEVGSFIDAGFSLEETFRHLEQGQANKKGHLYARLHAKQQAGEPLAEALGEDEIIEAETIGIVHLARESGDLGPLLLEQATLLHESMEEELEKKLLWIEPILYGGLTIMTGTLFLILYYPIQLAIQQLPF</sequence>
<dbReference type="EMBL" id="LNQL01000002">
    <property type="protein sequence ID" value="KSU49206.1"/>
    <property type="molecule type" value="Genomic_DNA"/>
</dbReference>
<evidence type="ECO:0000256" key="5">
    <source>
        <dbReference type="ARBA" id="ARBA00022989"/>
    </source>
</evidence>
<keyword evidence="3" id="KW-1003">Cell membrane</keyword>
<evidence type="ECO:0000256" key="6">
    <source>
        <dbReference type="ARBA" id="ARBA00023136"/>
    </source>
</evidence>
<reference evidence="10 12" key="2">
    <citation type="journal article" date="2016" name="Front. Microbiol.">
        <title>Genomic Resource of Rice Seed Associated Bacteria.</title>
        <authorList>
            <person name="Midha S."/>
            <person name="Bansal K."/>
            <person name="Sharma S."/>
            <person name="Kumar N."/>
            <person name="Patil P.P."/>
            <person name="Chaudhry V."/>
            <person name="Patil P.B."/>
        </authorList>
    </citation>
    <scope>NUCLEOTIDE SEQUENCE [LARGE SCALE GENOMIC DNA]</scope>
    <source>
        <strain evidence="10 12">RSA11</strain>
    </source>
</reference>
<dbReference type="EMBL" id="LDQV01000020">
    <property type="protein sequence ID" value="KTR26852.1"/>
    <property type="molecule type" value="Genomic_DNA"/>
</dbReference>
<evidence type="ECO:0000256" key="3">
    <source>
        <dbReference type="ARBA" id="ARBA00022475"/>
    </source>
</evidence>
<accession>A0A0V8GGG2</accession>
<proteinExistence type="inferred from homology"/>
<dbReference type="GeneID" id="90836055"/>
<evidence type="ECO:0000256" key="7">
    <source>
        <dbReference type="SAM" id="Phobius"/>
    </source>
</evidence>
<reference evidence="9 11" key="1">
    <citation type="journal article" date="2015" name="Int. J. Syst. Evol. Microbiol.">
        <title>Exiguobacterium enclense sp. nov., isolated from sediment.</title>
        <authorList>
            <person name="Dastager S.G."/>
            <person name="Mawlankar R."/>
            <person name="Sonalkar V.V."/>
            <person name="Thorat M.N."/>
            <person name="Mual P."/>
            <person name="Verma A."/>
            <person name="Krishnamurthi S."/>
            <person name="Tang S.K."/>
            <person name="Li W.J."/>
        </authorList>
    </citation>
    <scope>NUCLEOTIDE SEQUENCE [LARGE SCALE GENOMIC DNA]</scope>
    <source>
        <strain evidence="9 11">NIO-1109</strain>
    </source>
</reference>
<comment type="caution">
    <text evidence="9">The sequence shown here is derived from an EMBL/GenBank/DDBJ whole genome shotgun (WGS) entry which is preliminary data.</text>
</comment>
<dbReference type="Gene3D" id="1.20.81.30">
    <property type="entry name" value="Type II secretion system (T2SS), domain F"/>
    <property type="match status" value="2"/>
</dbReference>
<evidence type="ECO:0000313" key="9">
    <source>
        <dbReference type="EMBL" id="KSU49206.1"/>
    </source>
</evidence>
<evidence type="ECO:0000259" key="8">
    <source>
        <dbReference type="Pfam" id="PF00482"/>
    </source>
</evidence>
<evidence type="ECO:0000313" key="10">
    <source>
        <dbReference type="EMBL" id="KTR26852.1"/>
    </source>
</evidence>
<feature type="domain" description="Type II secretion system protein GspF" evidence="8">
    <location>
        <begin position="182"/>
        <end position="303"/>
    </location>
</feature>
<protein>
    <submittedName>
        <fullName evidence="9">Secretion system protein</fullName>
    </submittedName>
</protein>
<keyword evidence="6 7" id="KW-0472">Membrane</keyword>
<comment type="similarity">
    <text evidence="2">Belongs to the GSP F family.</text>
</comment>
<dbReference type="InterPro" id="IPR018076">
    <property type="entry name" value="T2SS_GspF_dom"/>
</dbReference>